<dbReference type="InterPro" id="IPR005586">
    <property type="entry name" value="ABC_trans_aux"/>
</dbReference>
<dbReference type="EMBL" id="JAVDXO010000004">
    <property type="protein sequence ID" value="MDR7306904.1"/>
    <property type="molecule type" value="Genomic_DNA"/>
</dbReference>
<feature type="domain" description="ABC-type transport auxiliary lipoprotein component" evidence="2">
    <location>
        <begin position="41"/>
        <end position="207"/>
    </location>
</feature>
<keyword evidence="1" id="KW-0732">Signal</keyword>
<dbReference type="Pfam" id="PF03886">
    <property type="entry name" value="ABC_trans_aux"/>
    <property type="match status" value="1"/>
</dbReference>
<dbReference type="Proteomes" id="UP001268089">
    <property type="component" value="Unassembled WGS sequence"/>
</dbReference>
<feature type="chain" id="PRO_5047336556" evidence="1">
    <location>
        <begin position="27"/>
        <end position="221"/>
    </location>
</feature>
<protein>
    <submittedName>
        <fullName evidence="3">Cholesterol transport system auxiliary component</fullName>
    </submittedName>
</protein>
<dbReference type="RefSeq" id="WP_310342606.1">
    <property type="nucleotide sequence ID" value="NZ_JAVDXO010000004.1"/>
</dbReference>
<reference evidence="3 4" key="1">
    <citation type="submission" date="2023-07" db="EMBL/GenBank/DDBJ databases">
        <title>Sorghum-associated microbial communities from plants grown in Nebraska, USA.</title>
        <authorList>
            <person name="Schachtman D."/>
        </authorList>
    </citation>
    <scope>NUCLEOTIDE SEQUENCE [LARGE SCALE GENOMIC DNA]</scope>
    <source>
        <strain evidence="3 4">BE308</strain>
    </source>
</reference>
<feature type="signal peptide" evidence="1">
    <location>
        <begin position="1"/>
        <end position="26"/>
    </location>
</feature>
<name>A0ABU1ZMW7_9BURK</name>
<dbReference type="PROSITE" id="PS51257">
    <property type="entry name" value="PROKAR_LIPOPROTEIN"/>
    <property type="match status" value="1"/>
</dbReference>
<evidence type="ECO:0000313" key="3">
    <source>
        <dbReference type="EMBL" id="MDR7306904.1"/>
    </source>
</evidence>
<dbReference type="Gene3D" id="3.40.50.10610">
    <property type="entry name" value="ABC-type transport auxiliary lipoprotein component"/>
    <property type="match status" value="1"/>
</dbReference>
<dbReference type="SUPFAM" id="SSF159594">
    <property type="entry name" value="XCC0632-like"/>
    <property type="match status" value="1"/>
</dbReference>
<comment type="caution">
    <text evidence="3">The sequence shown here is derived from an EMBL/GenBank/DDBJ whole genome shotgun (WGS) entry which is preliminary data.</text>
</comment>
<evidence type="ECO:0000313" key="4">
    <source>
        <dbReference type="Proteomes" id="UP001268089"/>
    </source>
</evidence>
<evidence type="ECO:0000259" key="2">
    <source>
        <dbReference type="Pfam" id="PF03886"/>
    </source>
</evidence>
<keyword evidence="4" id="KW-1185">Reference proteome</keyword>
<accession>A0ABU1ZMW7</accession>
<organism evidence="3 4">
    <name type="scientific">Rhodoferax saidenbachensis</name>
    <dbReference type="NCBI Taxonomy" id="1484693"/>
    <lineage>
        <taxon>Bacteria</taxon>
        <taxon>Pseudomonadati</taxon>
        <taxon>Pseudomonadota</taxon>
        <taxon>Betaproteobacteria</taxon>
        <taxon>Burkholderiales</taxon>
        <taxon>Comamonadaceae</taxon>
        <taxon>Rhodoferax</taxon>
    </lineage>
</organism>
<proteinExistence type="predicted"/>
<sequence>MKNLATRAYSTGARGLFSLFFLGALAGCGSTRPGVNAAVYDFGPGMVTEQPANRMAPLPPLALGEVQANTALDNLAVVYRLGYSDSQQLRPYAQARWSMPPAQLLRQRVREALGQRRAVVNLADGVLPAPGTLVLRLELEEFSQLFETADRSAGVLRLRATLAQVAGGGDSLVAQRSFVAQQPSVSADAAGGVRALTVATDAVVEQLEQWVQQTQASLPAR</sequence>
<gene>
    <name evidence="3" type="ORF">J2X15_002190</name>
</gene>
<evidence type="ECO:0000256" key="1">
    <source>
        <dbReference type="SAM" id="SignalP"/>
    </source>
</evidence>